<dbReference type="RefSeq" id="WP_347612324.1">
    <property type="nucleotide sequence ID" value="NZ_JBDPZC010000011.1"/>
</dbReference>
<dbReference type="InterPro" id="IPR029058">
    <property type="entry name" value="AB_hydrolase_fold"/>
</dbReference>
<dbReference type="SUPFAM" id="SSF53474">
    <property type="entry name" value="alpha/beta-Hydrolases"/>
    <property type="match status" value="1"/>
</dbReference>
<dbReference type="SMART" id="SM00824">
    <property type="entry name" value="PKS_TE"/>
    <property type="match status" value="1"/>
</dbReference>
<sequence>MTALASLAVRPARLHRFRSEAPAEAGHVVCMAGAGAGHGQFTELAQACAGRWHVHAFQAFDFTPDESGASPRLADVAEAFVQALRELPPPYRLVGHSAGAFVAYEVAALLDLQAWSQLLIVDAYLPRPDKPLLDAEAGAHGALQAFVAAMVQQLPALAPALADLQDLGWDDAPERLSIALRRHGLFLPAREIAARLLHFRHYTGFRFQPEARLPGARTTLVLASDMTFAECGLPRRDAQWHPGFDQPPRVHTVQGDHFSMLRRPHVDTLAALLDPQPARPDPIVPHRSFP</sequence>
<dbReference type="Proteomes" id="UP001462640">
    <property type="component" value="Unassembled WGS sequence"/>
</dbReference>
<keyword evidence="2" id="KW-0378">Hydrolase</keyword>
<dbReference type="GO" id="GO:0016787">
    <property type="term" value="F:hydrolase activity"/>
    <property type="evidence" value="ECO:0007669"/>
    <property type="project" value="UniProtKB-KW"/>
</dbReference>
<reference evidence="2 3" key="1">
    <citation type="submission" date="2024-05" db="EMBL/GenBank/DDBJ databases">
        <title>Roseateles sp. 2.12 16S ribosomal RNA gene Genome sequencing and assembly.</title>
        <authorList>
            <person name="Woo H."/>
        </authorList>
    </citation>
    <scope>NUCLEOTIDE SEQUENCE [LARGE SCALE GENOMIC DNA]</scope>
    <source>
        <strain evidence="2 3">2.12</strain>
    </source>
</reference>
<protein>
    <submittedName>
        <fullName evidence="2">Alpha/beta fold hydrolase</fullName>
    </submittedName>
</protein>
<name>A0ABV0GJ37_9BURK</name>
<dbReference type="Pfam" id="PF00975">
    <property type="entry name" value="Thioesterase"/>
    <property type="match status" value="1"/>
</dbReference>
<proteinExistence type="predicted"/>
<feature type="domain" description="Thioesterase TesA-like" evidence="1">
    <location>
        <begin position="29"/>
        <end position="274"/>
    </location>
</feature>
<dbReference type="Gene3D" id="3.40.50.1820">
    <property type="entry name" value="alpha/beta hydrolase"/>
    <property type="match status" value="1"/>
</dbReference>
<gene>
    <name evidence="2" type="ORF">ABDJ40_20085</name>
</gene>
<accession>A0ABV0GJ37</accession>
<keyword evidence="3" id="KW-1185">Reference proteome</keyword>
<dbReference type="InterPro" id="IPR001031">
    <property type="entry name" value="Thioesterase"/>
</dbReference>
<organism evidence="2 3">
    <name type="scientific">Roseateles flavus</name>
    <dbReference type="NCBI Taxonomy" id="3149041"/>
    <lineage>
        <taxon>Bacteria</taxon>
        <taxon>Pseudomonadati</taxon>
        <taxon>Pseudomonadota</taxon>
        <taxon>Betaproteobacteria</taxon>
        <taxon>Burkholderiales</taxon>
        <taxon>Sphaerotilaceae</taxon>
        <taxon>Roseateles</taxon>
    </lineage>
</organism>
<evidence type="ECO:0000259" key="1">
    <source>
        <dbReference type="SMART" id="SM00824"/>
    </source>
</evidence>
<evidence type="ECO:0000313" key="3">
    <source>
        <dbReference type="Proteomes" id="UP001462640"/>
    </source>
</evidence>
<dbReference type="InterPro" id="IPR020802">
    <property type="entry name" value="TesA-like"/>
</dbReference>
<comment type="caution">
    <text evidence="2">The sequence shown here is derived from an EMBL/GenBank/DDBJ whole genome shotgun (WGS) entry which is preliminary data.</text>
</comment>
<evidence type="ECO:0000313" key="2">
    <source>
        <dbReference type="EMBL" id="MEO3715073.1"/>
    </source>
</evidence>
<dbReference type="EMBL" id="JBDPZC010000011">
    <property type="protein sequence ID" value="MEO3715073.1"/>
    <property type="molecule type" value="Genomic_DNA"/>
</dbReference>